<dbReference type="SUPFAM" id="SSF54211">
    <property type="entry name" value="Ribosomal protein S5 domain 2-like"/>
    <property type="match status" value="1"/>
</dbReference>
<accession>A0A833X447</accession>
<evidence type="ECO:0000259" key="1">
    <source>
        <dbReference type="Pfam" id="PF00288"/>
    </source>
</evidence>
<reference evidence="2" key="2">
    <citation type="submission" date="2020-03" db="EMBL/GenBank/DDBJ databases">
        <title>Walnut 2.0.</title>
        <authorList>
            <person name="Marrano A."/>
            <person name="Britton M."/>
            <person name="Zimin A.V."/>
            <person name="Zaini P.A."/>
            <person name="Workman R."/>
            <person name="Puiu D."/>
            <person name="Bianco L."/>
            <person name="Allen B.J."/>
            <person name="Troggio M."/>
            <person name="Leslie C.A."/>
            <person name="Timp W."/>
            <person name="Dendekar A."/>
            <person name="Salzberg S.L."/>
            <person name="Neale D.B."/>
        </authorList>
    </citation>
    <scope>NUCLEOTIDE SEQUENCE</scope>
    <source>
        <tissue evidence="2">Leaves</tissue>
    </source>
</reference>
<dbReference type="InterPro" id="IPR053034">
    <property type="entry name" value="Glucuronokinase-like"/>
</dbReference>
<dbReference type="PANTHER" id="PTHR38710">
    <property type="entry name" value="WITH PUTATIVE URIDYL PYROPHOSPHORYLASE-RELATED"/>
    <property type="match status" value="1"/>
</dbReference>
<dbReference type="InterPro" id="IPR006204">
    <property type="entry name" value="GHMP_kinase_N_dom"/>
</dbReference>
<feature type="domain" description="GHMP kinase N-terminal" evidence="1">
    <location>
        <begin position="7"/>
        <end position="65"/>
    </location>
</feature>
<proteinExistence type="predicted"/>
<reference evidence="2" key="1">
    <citation type="submission" date="2015-10" db="EMBL/GenBank/DDBJ databases">
        <authorList>
            <person name="Martinez-Garcia P.J."/>
            <person name="Crepeau M.W."/>
            <person name="Puiu D."/>
            <person name="Gonzalez-Ibeas D."/>
            <person name="Whalen J."/>
            <person name="Stevens K."/>
            <person name="Paul R."/>
            <person name="Butterfield T."/>
            <person name="Britton M."/>
            <person name="Reagan R."/>
            <person name="Chakraborty S."/>
            <person name="Walawage S.L."/>
            <person name="Vasquez-Gross H.A."/>
            <person name="Cardeno C."/>
            <person name="Famula R."/>
            <person name="Pratt K."/>
            <person name="Kuruganti S."/>
            <person name="Aradhya M.K."/>
            <person name="Leslie C.A."/>
            <person name="Dandekar A.M."/>
            <person name="Salzberg S.L."/>
            <person name="Wegrzyn J.L."/>
            <person name="Langley C.H."/>
            <person name="Neale D.B."/>
        </authorList>
    </citation>
    <scope>NUCLEOTIDE SEQUENCE</scope>
    <source>
        <tissue evidence="2">Leaves</tissue>
    </source>
</reference>
<sequence length="127" mass="14106">IILTFQTGLAGSSAIVCAALSCLLDFYEVRHLIKVEVRPNLVLAAEQELGIVAGLQDRVAQVYGGLVYMDFSKEYMDAFGHGIYTPMDISLLPPLYLIYVENPSDSGKVSIEAQLHFSSYLYHLLYL</sequence>
<dbReference type="Gene3D" id="3.30.230.10">
    <property type="match status" value="1"/>
</dbReference>
<feature type="non-terminal residue" evidence="2">
    <location>
        <position position="1"/>
    </location>
</feature>
<dbReference type="AlphaFoldDB" id="A0A833X447"/>
<dbReference type="InterPro" id="IPR014721">
    <property type="entry name" value="Ribsml_uS5_D2-typ_fold_subgr"/>
</dbReference>
<comment type="caution">
    <text evidence="2">The sequence shown here is derived from an EMBL/GenBank/DDBJ whole genome shotgun (WGS) entry which is preliminary data.</text>
</comment>
<dbReference type="GO" id="GO:0019287">
    <property type="term" value="P:isopentenyl diphosphate biosynthetic process, mevalonate pathway"/>
    <property type="evidence" value="ECO:0007669"/>
    <property type="project" value="UniProtKB-UniPathway"/>
</dbReference>
<dbReference type="InterPro" id="IPR020568">
    <property type="entry name" value="Ribosomal_Su5_D2-typ_SF"/>
</dbReference>
<dbReference type="Proteomes" id="UP000619265">
    <property type="component" value="Unassembled WGS sequence"/>
</dbReference>
<dbReference type="EMBL" id="LIHL02000010">
    <property type="protein sequence ID" value="KAF5457301.1"/>
    <property type="molecule type" value="Genomic_DNA"/>
</dbReference>
<dbReference type="Gramene" id="Jr10_03750_p1">
    <property type="protein sequence ID" value="cds.Jr10_03750_p1"/>
    <property type="gene ID" value="Jr10_03750"/>
</dbReference>
<dbReference type="GO" id="GO:0005524">
    <property type="term" value="F:ATP binding"/>
    <property type="evidence" value="ECO:0007669"/>
    <property type="project" value="InterPro"/>
</dbReference>
<name>A0A833X447_JUGRE</name>
<dbReference type="Pfam" id="PF00288">
    <property type="entry name" value="GHMP_kinases_N"/>
    <property type="match status" value="1"/>
</dbReference>
<gene>
    <name evidence="2" type="ORF">F2P56_021415</name>
</gene>
<dbReference type="UniPathway" id="UPA00057">
    <property type="reaction ID" value="UER00098"/>
</dbReference>
<evidence type="ECO:0000313" key="3">
    <source>
        <dbReference type="Proteomes" id="UP000619265"/>
    </source>
</evidence>
<evidence type="ECO:0000313" key="2">
    <source>
        <dbReference type="EMBL" id="KAF5457301.1"/>
    </source>
</evidence>
<protein>
    <recommendedName>
        <fullName evidence="1">GHMP kinase N-terminal domain-containing protein</fullName>
    </recommendedName>
</protein>
<dbReference type="PANTHER" id="PTHR38710:SF1">
    <property type="entry name" value="WITH PUTATIVE URIDYL PYROPHOSPHORYLASE-RELATED"/>
    <property type="match status" value="1"/>
</dbReference>
<organism evidence="2 3">
    <name type="scientific">Juglans regia</name>
    <name type="common">English walnut</name>
    <dbReference type="NCBI Taxonomy" id="51240"/>
    <lineage>
        <taxon>Eukaryota</taxon>
        <taxon>Viridiplantae</taxon>
        <taxon>Streptophyta</taxon>
        <taxon>Embryophyta</taxon>
        <taxon>Tracheophyta</taxon>
        <taxon>Spermatophyta</taxon>
        <taxon>Magnoliopsida</taxon>
        <taxon>eudicotyledons</taxon>
        <taxon>Gunneridae</taxon>
        <taxon>Pentapetalae</taxon>
        <taxon>rosids</taxon>
        <taxon>fabids</taxon>
        <taxon>Fagales</taxon>
        <taxon>Juglandaceae</taxon>
        <taxon>Juglans</taxon>
    </lineage>
</organism>